<dbReference type="AlphaFoldDB" id="A0A0J7K1E7"/>
<accession>A0A0J7K1E7</accession>
<evidence type="ECO:0000256" key="1">
    <source>
        <dbReference type="SAM" id="MobiDB-lite"/>
    </source>
</evidence>
<dbReference type="OrthoDB" id="7554123at2759"/>
<evidence type="ECO:0000313" key="3">
    <source>
        <dbReference type="Proteomes" id="UP000036403"/>
    </source>
</evidence>
<protein>
    <submittedName>
        <fullName evidence="2">Uncharacterized protein</fullName>
    </submittedName>
</protein>
<dbReference type="PaxDb" id="67767-A0A0J7K1E7"/>
<name>A0A0J7K1E7_LASNI</name>
<feature type="region of interest" description="Disordered" evidence="1">
    <location>
        <begin position="78"/>
        <end position="114"/>
    </location>
</feature>
<gene>
    <name evidence="2" type="ORF">RF55_18401</name>
</gene>
<feature type="non-terminal residue" evidence="2">
    <location>
        <position position="163"/>
    </location>
</feature>
<dbReference type="Proteomes" id="UP000036403">
    <property type="component" value="Unassembled WGS sequence"/>
</dbReference>
<comment type="caution">
    <text evidence="2">The sequence shown here is derived from an EMBL/GenBank/DDBJ whole genome shotgun (WGS) entry which is preliminary data.</text>
</comment>
<dbReference type="EMBL" id="LBMM01017375">
    <property type="protein sequence ID" value="KMQ84104.1"/>
    <property type="molecule type" value="Genomic_DNA"/>
</dbReference>
<organism evidence="2 3">
    <name type="scientific">Lasius niger</name>
    <name type="common">Black garden ant</name>
    <dbReference type="NCBI Taxonomy" id="67767"/>
    <lineage>
        <taxon>Eukaryota</taxon>
        <taxon>Metazoa</taxon>
        <taxon>Ecdysozoa</taxon>
        <taxon>Arthropoda</taxon>
        <taxon>Hexapoda</taxon>
        <taxon>Insecta</taxon>
        <taxon>Pterygota</taxon>
        <taxon>Neoptera</taxon>
        <taxon>Endopterygota</taxon>
        <taxon>Hymenoptera</taxon>
        <taxon>Apocrita</taxon>
        <taxon>Aculeata</taxon>
        <taxon>Formicoidea</taxon>
        <taxon>Formicidae</taxon>
        <taxon>Formicinae</taxon>
        <taxon>Lasius</taxon>
        <taxon>Lasius</taxon>
    </lineage>
</organism>
<sequence>MEDLWSIVEFEDGMEMIPTSWIIEDKSAARWPNFTSHLKFMKAVKNRILYENEWSLYKIKKILGTSKNDDLEVIKKSRKERAKKTISSSEDNDSDEENIQLSHYPKVPQTKNNTFYTKSKKCDDKSKKQFIKETVNTCKEQELKSKDTNVCEIQSKNDSDFVS</sequence>
<keyword evidence="3" id="KW-1185">Reference proteome</keyword>
<evidence type="ECO:0000313" key="2">
    <source>
        <dbReference type="EMBL" id="KMQ84104.1"/>
    </source>
</evidence>
<reference evidence="2 3" key="1">
    <citation type="submission" date="2015-04" db="EMBL/GenBank/DDBJ databases">
        <title>Lasius niger genome sequencing.</title>
        <authorList>
            <person name="Konorov E.A."/>
            <person name="Nikitin M.A."/>
            <person name="Kirill M.V."/>
            <person name="Chang P."/>
        </authorList>
    </citation>
    <scope>NUCLEOTIDE SEQUENCE [LARGE SCALE GENOMIC DNA]</scope>
    <source>
        <tissue evidence="2">Whole</tissue>
    </source>
</reference>
<proteinExistence type="predicted"/>